<evidence type="ECO:0000259" key="6">
    <source>
        <dbReference type="Pfam" id="PF00394"/>
    </source>
</evidence>
<dbReference type="CDD" id="cd04205">
    <property type="entry name" value="CuRO_2_LCC_like"/>
    <property type="match status" value="1"/>
</dbReference>
<accession>A0A226EEL3</accession>
<dbReference type="PANTHER" id="PTHR11709">
    <property type="entry name" value="MULTI-COPPER OXIDASE"/>
    <property type="match status" value="1"/>
</dbReference>
<dbReference type="InterPro" id="IPR011706">
    <property type="entry name" value="Cu-oxidase_C"/>
</dbReference>
<sequence>MPFKETHSLLNNNDQESSYRLKKQYSKRYDKKFIILLITLAGLILFLLWIKIVQPNNFLSRGEFSSNIFNTSLQNTPPSKVPASATPKTTATISSIGNTTIFHYNFILTEGTISPDNYAQNGYLINGQSSPGPEIRIKKYSTLIVHITNKLKVGVTFHFHGIHQSKSFLSDGVPMVTQKIIPPGGTFTYEIDTWPQVGTFFYHAHTGLDIIWLYGPLNIEDDSNSQSFPAAYQYDEDRVFTLSGIYHESLTQIMTRITGPVHQYPAVASSIALNGRSYGLWGTKSNAAYKNTTGYYVTNVEQGKTYRFRFINAASDSLLCCNVTAHSFTVIETDGVYVDPIVTDHIVITPGQRYSVLIKMNQPIGNYHISCKQMESYGPLNGIGILHNDGASPPTDKMLREDRVGEEALPLDNWILDQLHPNVALGQIDLYKVPKNVDREFVIDAFEAVVGQQHIYLVNGHYFEEPIIPYFMQLKQGINITNPPQVFEILEGESIQIVFQNQRTDDFCFSHPWHIHGHSFHVVGHGANRYDPIVDGTRIQKDIADREQFQFRDSVTVYANQTLGDYTDGAFCGWTAVRFSAHNPGLWLGHCHVTPHLIMGKKFVIWEHSIEDPYLKELMTAKSNRQRVKAVF</sequence>
<keyword evidence="3" id="KW-0560">Oxidoreductase</keyword>
<dbReference type="PANTHER" id="PTHR11709:SF394">
    <property type="entry name" value="FI03373P-RELATED"/>
    <property type="match status" value="1"/>
</dbReference>
<evidence type="ECO:0000256" key="3">
    <source>
        <dbReference type="ARBA" id="ARBA00023002"/>
    </source>
</evidence>
<evidence type="ECO:0000259" key="7">
    <source>
        <dbReference type="Pfam" id="PF07731"/>
    </source>
</evidence>
<dbReference type="AlphaFoldDB" id="A0A226EEL3"/>
<dbReference type="SUPFAM" id="SSF49503">
    <property type="entry name" value="Cupredoxins"/>
    <property type="match status" value="3"/>
</dbReference>
<evidence type="ECO:0000313" key="9">
    <source>
        <dbReference type="EMBL" id="OXA55271.1"/>
    </source>
</evidence>
<evidence type="ECO:0000313" key="10">
    <source>
        <dbReference type="Proteomes" id="UP000198287"/>
    </source>
</evidence>
<feature type="domain" description="Plastocyanin-like" evidence="8">
    <location>
        <begin position="109"/>
        <end position="222"/>
    </location>
</feature>
<dbReference type="Pfam" id="PF00394">
    <property type="entry name" value="Cu-oxidase"/>
    <property type="match status" value="1"/>
</dbReference>
<name>A0A226EEL3_FOLCA</name>
<keyword evidence="2" id="KW-0479">Metal-binding</keyword>
<dbReference type="OMA" id="LEWTIND"/>
<feature type="transmembrane region" description="Helical" evidence="5">
    <location>
        <begin position="33"/>
        <end position="50"/>
    </location>
</feature>
<dbReference type="CDD" id="cd04206">
    <property type="entry name" value="CuRO_1_LCC_like"/>
    <property type="match status" value="1"/>
</dbReference>
<dbReference type="OrthoDB" id="2121828at2759"/>
<keyword evidence="5" id="KW-1133">Transmembrane helix</keyword>
<dbReference type="InterPro" id="IPR001117">
    <property type="entry name" value="Cu-oxidase_2nd"/>
</dbReference>
<comment type="similarity">
    <text evidence="1">Belongs to the multicopper oxidase family.</text>
</comment>
<proteinExistence type="inferred from homology"/>
<dbReference type="Proteomes" id="UP000198287">
    <property type="component" value="Unassembled WGS sequence"/>
</dbReference>
<protein>
    <submittedName>
        <fullName evidence="9">L-ascorbate oxidase</fullName>
    </submittedName>
</protein>
<evidence type="ECO:0000256" key="2">
    <source>
        <dbReference type="ARBA" id="ARBA00022723"/>
    </source>
</evidence>
<dbReference type="EMBL" id="LNIX01000004">
    <property type="protein sequence ID" value="OXA55271.1"/>
    <property type="molecule type" value="Genomic_DNA"/>
</dbReference>
<dbReference type="GO" id="GO:0005507">
    <property type="term" value="F:copper ion binding"/>
    <property type="evidence" value="ECO:0007669"/>
    <property type="project" value="InterPro"/>
</dbReference>
<keyword evidence="4" id="KW-0186">Copper</keyword>
<dbReference type="Pfam" id="PF07732">
    <property type="entry name" value="Cu-oxidase_3"/>
    <property type="match status" value="1"/>
</dbReference>
<feature type="domain" description="Plastocyanin-like" evidence="6">
    <location>
        <begin position="237"/>
        <end position="390"/>
    </location>
</feature>
<gene>
    <name evidence="9" type="ORF">Fcan01_09397</name>
</gene>
<keyword evidence="5" id="KW-0472">Membrane</keyword>
<dbReference type="InterPro" id="IPR008972">
    <property type="entry name" value="Cupredoxin"/>
</dbReference>
<dbReference type="Gene3D" id="2.60.40.420">
    <property type="entry name" value="Cupredoxins - blue copper proteins"/>
    <property type="match status" value="3"/>
</dbReference>
<dbReference type="Pfam" id="PF07731">
    <property type="entry name" value="Cu-oxidase_2"/>
    <property type="match status" value="1"/>
</dbReference>
<evidence type="ECO:0000256" key="1">
    <source>
        <dbReference type="ARBA" id="ARBA00010609"/>
    </source>
</evidence>
<dbReference type="InterPro" id="IPR011707">
    <property type="entry name" value="Cu-oxidase-like_N"/>
</dbReference>
<keyword evidence="10" id="KW-1185">Reference proteome</keyword>
<keyword evidence="5" id="KW-0812">Transmembrane</keyword>
<dbReference type="GO" id="GO:0016491">
    <property type="term" value="F:oxidoreductase activity"/>
    <property type="evidence" value="ECO:0007669"/>
    <property type="project" value="UniProtKB-KW"/>
</dbReference>
<comment type="caution">
    <text evidence="9">The sequence shown here is derived from an EMBL/GenBank/DDBJ whole genome shotgun (WGS) entry which is preliminary data.</text>
</comment>
<dbReference type="InterPro" id="IPR045087">
    <property type="entry name" value="Cu-oxidase_fam"/>
</dbReference>
<evidence type="ECO:0000259" key="8">
    <source>
        <dbReference type="Pfam" id="PF07732"/>
    </source>
</evidence>
<organism evidence="9 10">
    <name type="scientific">Folsomia candida</name>
    <name type="common">Springtail</name>
    <dbReference type="NCBI Taxonomy" id="158441"/>
    <lineage>
        <taxon>Eukaryota</taxon>
        <taxon>Metazoa</taxon>
        <taxon>Ecdysozoa</taxon>
        <taxon>Arthropoda</taxon>
        <taxon>Hexapoda</taxon>
        <taxon>Collembola</taxon>
        <taxon>Entomobryomorpha</taxon>
        <taxon>Isotomoidea</taxon>
        <taxon>Isotomidae</taxon>
        <taxon>Proisotominae</taxon>
        <taxon>Folsomia</taxon>
    </lineage>
</organism>
<reference evidence="9 10" key="1">
    <citation type="submission" date="2015-12" db="EMBL/GenBank/DDBJ databases">
        <title>The genome of Folsomia candida.</title>
        <authorList>
            <person name="Faddeeva A."/>
            <person name="Derks M.F."/>
            <person name="Anvar Y."/>
            <person name="Smit S."/>
            <person name="Van Straalen N."/>
            <person name="Roelofs D."/>
        </authorList>
    </citation>
    <scope>NUCLEOTIDE SEQUENCE [LARGE SCALE GENOMIC DNA]</scope>
    <source>
        <strain evidence="9 10">VU population</strain>
        <tissue evidence="9">Whole body</tissue>
    </source>
</reference>
<evidence type="ECO:0000256" key="5">
    <source>
        <dbReference type="SAM" id="Phobius"/>
    </source>
</evidence>
<evidence type="ECO:0000256" key="4">
    <source>
        <dbReference type="ARBA" id="ARBA00023008"/>
    </source>
</evidence>
<feature type="domain" description="Plastocyanin-like" evidence="7">
    <location>
        <begin position="476"/>
        <end position="605"/>
    </location>
</feature>